<evidence type="ECO:0000256" key="2">
    <source>
        <dbReference type="ARBA" id="ARBA00022679"/>
    </source>
</evidence>
<keyword evidence="2 4" id="KW-0808">Transferase</keyword>
<dbReference type="GO" id="GO:0032259">
    <property type="term" value="P:methylation"/>
    <property type="evidence" value="ECO:0007669"/>
    <property type="project" value="UniProtKB-KW"/>
</dbReference>
<dbReference type="Pfam" id="PF13649">
    <property type="entry name" value="Methyltransf_25"/>
    <property type="match status" value="1"/>
</dbReference>
<protein>
    <submittedName>
        <fullName evidence="4">Methyltransferase type 12</fullName>
    </submittedName>
</protein>
<sequence>MIAKHAHEFSKNAYRYDAHNALQQSIADYLIAGITARAARVVDLGCGSGAVCKRLTWNYERFVGIDSAPAMCALHPQSDTIEVVCDDFESQEVLQAFLPCDLLISSSALQWANDLEALLSYVATRTHEIAFAVFTDRTFQTLYDLSGLPSFLPNAKELRKMIEQRFTCRFEIKTFELFFEDSLSLFRYIKKSGVSGGQKRLSVAQTKQLIQNYPQRHLEFEVLFVWGTPFKA</sequence>
<dbReference type="InterPro" id="IPR029063">
    <property type="entry name" value="SAM-dependent_MTases_sf"/>
</dbReference>
<evidence type="ECO:0000256" key="1">
    <source>
        <dbReference type="ARBA" id="ARBA00022603"/>
    </source>
</evidence>
<dbReference type="InterPro" id="IPR041698">
    <property type="entry name" value="Methyltransf_25"/>
</dbReference>
<dbReference type="STRING" id="366522.GCA_001548055_00035"/>
<organism evidence="4 5">
    <name type="scientific">Sulfurospirillum cavolei</name>
    <dbReference type="NCBI Taxonomy" id="366522"/>
    <lineage>
        <taxon>Bacteria</taxon>
        <taxon>Pseudomonadati</taxon>
        <taxon>Campylobacterota</taxon>
        <taxon>Epsilonproteobacteria</taxon>
        <taxon>Campylobacterales</taxon>
        <taxon>Sulfurospirillaceae</taxon>
        <taxon>Sulfurospirillum</taxon>
    </lineage>
</organism>
<dbReference type="Proteomes" id="UP000231638">
    <property type="component" value="Unassembled WGS sequence"/>
</dbReference>
<gene>
    <name evidence="4" type="ORF">CFH80_09660</name>
</gene>
<accession>A0A2D3W2A8</accession>
<feature type="domain" description="Methyltransferase" evidence="3">
    <location>
        <begin position="41"/>
        <end position="122"/>
    </location>
</feature>
<evidence type="ECO:0000313" key="4">
    <source>
        <dbReference type="EMBL" id="DAB35532.1"/>
    </source>
</evidence>
<evidence type="ECO:0000313" key="5">
    <source>
        <dbReference type="Proteomes" id="UP000231638"/>
    </source>
</evidence>
<name>A0A2D3W2A8_9BACT</name>
<dbReference type="AlphaFoldDB" id="A0A2D3W2A8"/>
<dbReference type="EMBL" id="DLUG01000250">
    <property type="protein sequence ID" value="DAB35532.1"/>
    <property type="molecule type" value="Genomic_DNA"/>
</dbReference>
<dbReference type="Gene3D" id="3.40.50.150">
    <property type="entry name" value="Vaccinia Virus protein VP39"/>
    <property type="match status" value="1"/>
</dbReference>
<dbReference type="PANTHER" id="PTHR43861">
    <property type="entry name" value="TRANS-ACONITATE 2-METHYLTRANSFERASE-RELATED"/>
    <property type="match status" value="1"/>
</dbReference>
<dbReference type="SUPFAM" id="SSF53335">
    <property type="entry name" value="S-adenosyl-L-methionine-dependent methyltransferases"/>
    <property type="match status" value="1"/>
</dbReference>
<dbReference type="PANTHER" id="PTHR43861:SF1">
    <property type="entry name" value="TRANS-ACONITATE 2-METHYLTRANSFERASE"/>
    <property type="match status" value="1"/>
</dbReference>
<dbReference type="GO" id="GO:0008168">
    <property type="term" value="F:methyltransferase activity"/>
    <property type="evidence" value="ECO:0007669"/>
    <property type="project" value="UniProtKB-KW"/>
</dbReference>
<proteinExistence type="predicted"/>
<dbReference type="CDD" id="cd02440">
    <property type="entry name" value="AdoMet_MTases"/>
    <property type="match status" value="1"/>
</dbReference>
<keyword evidence="1 4" id="KW-0489">Methyltransferase</keyword>
<comment type="caution">
    <text evidence="4">The sequence shown here is derived from an EMBL/GenBank/DDBJ whole genome shotgun (WGS) entry which is preliminary data.</text>
</comment>
<reference evidence="4 5" key="1">
    <citation type="journal article" date="2017" name="Front. Microbiol.">
        <title>Comparative Genomic Analysis of the Class Epsilonproteobacteria and Proposed Reclassification to Epsilonbacteraeota (phyl. nov.).</title>
        <authorList>
            <person name="Waite D.W."/>
            <person name="Vanwonterghem I."/>
            <person name="Rinke C."/>
            <person name="Parks D.H."/>
            <person name="Zhang Y."/>
            <person name="Takai K."/>
            <person name="Sievert S.M."/>
            <person name="Simon J."/>
            <person name="Campbell B.J."/>
            <person name="Hanson T.E."/>
            <person name="Woyke T."/>
            <person name="Klotz M.G."/>
            <person name="Hugenholtz P."/>
        </authorList>
    </citation>
    <scope>NUCLEOTIDE SEQUENCE [LARGE SCALE GENOMIC DNA]</scope>
    <source>
        <strain evidence="4">UBA11420</strain>
    </source>
</reference>
<evidence type="ECO:0000259" key="3">
    <source>
        <dbReference type="Pfam" id="PF13649"/>
    </source>
</evidence>